<sequence>MTETTAPENDYQEKPTLQQAREYLNKLIDIAGKMKDGKLLKENITQDEIWQIFHQHLGNVERLIEIAQEQLREI</sequence>
<proteinExistence type="predicted"/>
<organism evidence="1 2">
    <name type="scientific">Rodentibacter haemolyticus</name>
    <dbReference type="NCBI Taxonomy" id="2778911"/>
    <lineage>
        <taxon>Bacteria</taxon>
        <taxon>Pseudomonadati</taxon>
        <taxon>Pseudomonadota</taxon>
        <taxon>Gammaproteobacteria</taxon>
        <taxon>Pasteurellales</taxon>
        <taxon>Pasteurellaceae</taxon>
        <taxon>Rodentibacter</taxon>
    </lineage>
</organism>
<name>A0ABX6UXT8_9PAST</name>
<accession>A0ABX6UXT8</accession>
<protein>
    <submittedName>
        <fullName evidence="1">Uncharacterized protein</fullName>
    </submittedName>
</protein>
<keyword evidence="2" id="KW-1185">Reference proteome</keyword>
<dbReference type="RefSeq" id="WP_194812245.1">
    <property type="nucleotide sequence ID" value="NZ_CP063056.1"/>
</dbReference>
<evidence type="ECO:0000313" key="1">
    <source>
        <dbReference type="EMBL" id="QPB42667.1"/>
    </source>
</evidence>
<gene>
    <name evidence="1" type="ORF">IHV77_00630</name>
</gene>
<reference evidence="1 2" key="1">
    <citation type="submission" date="2020-10" db="EMBL/GenBank/DDBJ databases">
        <title>Genome Sequencing of Rodentibacter spp. strain DSM111151.</title>
        <authorList>
            <person name="Benga L."/>
            <person name="Lautwein T."/>
        </authorList>
    </citation>
    <scope>NUCLEOTIDE SEQUENCE [LARGE SCALE GENOMIC DNA]</scope>
    <source>
        <strain evidence="1 2">DSM 111151</strain>
    </source>
</reference>
<dbReference type="EMBL" id="CP063056">
    <property type="protein sequence ID" value="QPB42667.1"/>
    <property type="molecule type" value="Genomic_DNA"/>
</dbReference>
<dbReference type="Proteomes" id="UP000663069">
    <property type="component" value="Chromosome"/>
</dbReference>
<evidence type="ECO:0000313" key="2">
    <source>
        <dbReference type="Proteomes" id="UP000663069"/>
    </source>
</evidence>